<keyword evidence="1 7" id="KW-0808">Transferase</keyword>
<dbReference type="Gene3D" id="1.25.40.20">
    <property type="entry name" value="Ankyrin repeat-containing domain"/>
    <property type="match status" value="3"/>
</dbReference>
<dbReference type="PROSITE" id="PS51510">
    <property type="entry name" value="PHOSPHAGEN_KINASE_C"/>
    <property type="match status" value="1"/>
</dbReference>
<dbReference type="EMBL" id="JAQQBS010001422">
    <property type="protein sequence ID" value="KAK0166118.1"/>
    <property type="molecule type" value="Genomic_DNA"/>
</dbReference>
<evidence type="ECO:0000313" key="12">
    <source>
        <dbReference type="Proteomes" id="UP001168990"/>
    </source>
</evidence>
<evidence type="ECO:0000256" key="5">
    <source>
        <dbReference type="PROSITE-ProRule" id="PRU00023"/>
    </source>
</evidence>
<evidence type="ECO:0000256" key="7">
    <source>
        <dbReference type="PROSITE-ProRule" id="PRU00843"/>
    </source>
</evidence>
<feature type="region of interest" description="Disordered" evidence="8">
    <location>
        <begin position="467"/>
        <end position="568"/>
    </location>
</feature>
<feature type="binding site" evidence="7">
    <location>
        <position position="1090"/>
    </location>
    <ligand>
        <name>ATP</name>
        <dbReference type="ChEBI" id="CHEBI:30616"/>
    </ligand>
</feature>
<feature type="domain" description="Phosphagen kinase N-terminal" evidence="9">
    <location>
        <begin position="808"/>
        <end position="919"/>
    </location>
</feature>
<keyword evidence="12" id="KW-1185">Reference proteome</keyword>
<feature type="repeat" description="ANK" evidence="5">
    <location>
        <begin position="676"/>
        <end position="696"/>
    </location>
</feature>
<dbReference type="GO" id="GO:0016301">
    <property type="term" value="F:kinase activity"/>
    <property type="evidence" value="ECO:0007669"/>
    <property type="project" value="UniProtKB-KW"/>
</dbReference>
<feature type="compositionally biased region" description="Acidic residues" evidence="8">
    <location>
        <begin position="501"/>
        <end position="552"/>
    </location>
</feature>
<dbReference type="Pfam" id="PF02807">
    <property type="entry name" value="ATP-gua_PtransN"/>
    <property type="match status" value="1"/>
</dbReference>
<evidence type="ECO:0000256" key="1">
    <source>
        <dbReference type="ARBA" id="ARBA00022679"/>
    </source>
</evidence>
<dbReference type="PANTHER" id="PTHR24172">
    <property type="entry name" value="ANK_REP_REGION DOMAIN-CONTAINING PROTEIN"/>
    <property type="match status" value="1"/>
</dbReference>
<evidence type="ECO:0000256" key="2">
    <source>
        <dbReference type="ARBA" id="ARBA00022741"/>
    </source>
</evidence>
<comment type="caution">
    <text evidence="11">The sequence shown here is derived from an EMBL/GenBank/DDBJ whole genome shotgun (WGS) entry which is preliminary data.</text>
</comment>
<dbReference type="Proteomes" id="UP001168990">
    <property type="component" value="Unassembled WGS sequence"/>
</dbReference>
<evidence type="ECO:0000256" key="4">
    <source>
        <dbReference type="ARBA" id="ARBA00022840"/>
    </source>
</evidence>
<evidence type="ECO:0000256" key="8">
    <source>
        <dbReference type="SAM" id="MobiDB-lite"/>
    </source>
</evidence>
<organism evidence="11 12">
    <name type="scientific">Microctonus aethiopoides</name>
    <dbReference type="NCBI Taxonomy" id="144406"/>
    <lineage>
        <taxon>Eukaryota</taxon>
        <taxon>Metazoa</taxon>
        <taxon>Ecdysozoa</taxon>
        <taxon>Arthropoda</taxon>
        <taxon>Hexapoda</taxon>
        <taxon>Insecta</taxon>
        <taxon>Pterygota</taxon>
        <taxon>Neoptera</taxon>
        <taxon>Endopterygota</taxon>
        <taxon>Hymenoptera</taxon>
        <taxon>Apocrita</taxon>
        <taxon>Ichneumonoidea</taxon>
        <taxon>Braconidae</taxon>
        <taxon>Euphorinae</taxon>
        <taxon>Microctonus</taxon>
    </lineage>
</organism>
<dbReference type="SMART" id="SM00248">
    <property type="entry name" value="ANK"/>
    <property type="match status" value="7"/>
</dbReference>
<dbReference type="Pfam" id="PF00217">
    <property type="entry name" value="ATP-gua_Ptrans"/>
    <property type="match status" value="1"/>
</dbReference>
<sequence>MNPATLKTWLVRGEFEKLENIVLEGKGARLLGEHSPDVRTRAFLKTLPNFLTKVNLIHDAVTNGDLLEVKKLITSEPKKKYSIAKDSSGTPLLHKAVYNDHPDVVEYLIQNYPLTARQRDREGRTALHYCGVCTDPETIWDILIEGGCDPSVCDKSGHPAIYYLEHISKIALPDTEIMDERKSTIGRSESNEFKPSNIRIWIHNRDITKLQRVLWEGHGSKLKLETSNNPRVRRFLEAVPFIMVTIKQIHSATVKQDLDGLIKKIDDPVAPVILCAKDNNGLNVLHKAAGLGYLDIANEIVSRYPQAALAQDNDGKTPLHYAAGLRDNGVMYNLLVEHGADESKLDNKHKAAAFYKNRPGDIDLSNLVVIPDAPRVSGSNYPKNWDWRILDSDGMTLKNMKKHQTPPDDDSAFGSADGALKSANSMDHIILEPKKKLQDNLVEHITETDDGIELMEQPTELMMNEVEDEPEAIPDDEPEAEMENEEELEAGEINEQADNPLELDEPDENNEVTAESDPEPEPEPDKEEEEEEEEKNDSNVDEVSADNQTQDEDQLHEPSTEDSGVDETRIDEDQVIAGEHEELPEADLNDGITPNDPDVDDLLVNGNMEQLAALVLNGEGKRLVGRQSGNPELQAFIDNGKIHAVHIAAKEGNLRDLQGSLDRRKFAIARDNTSPHGATPLHVAVIFGHTAIIRYLAGRFPETAQAVDIDGRTPLHYAATLADNGHYYNLLLHLGANPLTQDNFGQKADYYKENRDDLSHKQLLRDYGAREELADEMLTDKVPGGDIYSSRRDLNEADTLATLERCFRLLASMRRNSVPNTPSANAGTMLGRCLNRPIFDRIKHRVTRMDHNLIDVIWPSLLKYHAFNIQTRSNNGSAYSNRSLADIDNDFDGIIVAPDYESYIVFGELFDPLIRNLHCVTITGELPDQPSPSFFSDDDTDHNDNYIEDNLFTIGAYDIDPSGKCVLAATIEACRNLENFSLPLTLTINQLEETEKRITGVLISPEISLIMAEGSSEDEAGNYYTLNEVIERPSDIRVRLAAAGLLSPIIETEMTDEKRLHGKHWPYGRGVYVAAAGDVAVWINVHDHLRIICCTPENKPGQIGKAYVRIGKLLTIIDKKLLFKRDVKLGFLSARPSAIGNTIRFNVIAKMPRLSRTSDNIRNLCIVRGLRALDTMRSDTFKISNQQSLSITELQTLQDFMRAILNIIGLEKEMVLTNSINITSLIVNMFKKKKSSARF</sequence>
<feature type="compositionally biased region" description="Acidic residues" evidence="8">
    <location>
        <begin position="467"/>
        <end position="492"/>
    </location>
</feature>
<feature type="binding site" evidence="7">
    <location>
        <begin position="968"/>
        <end position="972"/>
    </location>
    <ligand>
        <name>ATP</name>
        <dbReference type="ChEBI" id="CHEBI:30616"/>
    </ligand>
</feature>
<keyword evidence="4 7" id="KW-0067">ATP-binding</keyword>
<dbReference type="PROSITE" id="PS50088">
    <property type="entry name" value="ANK_REPEAT"/>
    <property type="match status" value="3"/>
</dbReference>
<dbReference type="InterPro" id="IPR022414">
    <property type="entry name" value="ATP-guanido_PTrfase_cat"/>
</dbReference>
<evidence type="ECO:0000256" key="6">
    <source>
        <dbReference type="PROSITE-ProRule" id="PRU00842"/>
    </source>
</evidence>
<feature type="repeat" description="ANK" evidence="5">
    <location>
        <begin position="710"/>
        <end position="743"/>
    </location>
</feature>
<feature type="binding site" evidence="7">
    <location>
        <begin position="1144"/>
        <end position="1148"/>
    </location>
    <ligand>
        <name>ATP</name>
        <dbReference type="ChEBI" id="CHEBI:30616"/>
    </ligand>
</feature>
<dbReference type="GO" id="GO:0005524">
    <property type="term" value="F:ATP binding"/>
    <property type="evidence" value="ECO:0007669"/>
    <property type="project" value="UniProtKB-UniRule"/>
</dbReference>
<dbReference type="InterPro" id="IPR002110">
    <property type="entry name" value="Ankyrin_rpt"/>
</dbReference>
<feature type="binding site" evidence="7">
    <location>
        <begin position="1168"/>
        <end position="1173"/>
    </location>
    <ligand>
        <name>ATP</name>
        <dbReference type="ChEBI" id="CHEBI:30616"/>
    </ligand>
</feature>
<comment type="caution">
    <text evidence="7">Lacks conserved residue(s) required for the propagation of feature annotation.</text>
</comment>
<dbReference type="SUPFAM" id="SSF55931">
    <property type="entry name" value="Glutamine synthetase/guanido kinase"/>
    <property type="match status" value="1"/>
</dbReference>
<gene>
    <name evidence="11" type="ORF">PV328_004565</name>
</gene>
<evidence type="ECO:0000313" key="11">
    <source>
        <dbReference type="EMBL" id="KAK0166118.1"/>
    </source>
</evidence>
<dbReference type="InterPro" id="IPR036802">
    <property type="entry name" value="ATP-guanido_PTrfase_N_sf"/>
</dbReference>
<dbReference type="SUPFAM" id="SSF48034">
    <property type="entry name" value="Guanido kinase N-terminal domain"/>
    <property type="match status" value="1"/>
</dbReference>
<dbReference type="Gene3D" id="3.30.590.10">
    <property type="entry name" value="Glutamine synthetase/guanido kinase, catalytic domain"/>
    <property type="match status" value="1"/>
</dbReference>
<evidence type="ECO:0000259" key="10">
    <source>
        <dbReference type="PROSITE" id="PS51510"/>
    </source>
</evidence>
<dbReference type="SUPFAM" id="SSF48403">
    <property type="entry name" value="Ankyrin repeat"/>
    <property type="match status" value="1"/>
</dbReference>
<evidence type="ECO:0000256" key="3">
    <source>
        <dbReference type="ARBA" id="ARBA00022777"/>
    </source>
</evidence>
<keyword evidence="5" id="KW-0040">ANK repeat</keyword>
<dbReference type="AlphaFoldDB" id="A0AA39KLP0"/>
<name>A0AA39KLP0_9HYME</name>
<evidence type="ECO:0000259" key="9">
    <source>
        <dbReference type="PROSITE" id="PS51509"/>
    </source>
</evidence>
<dbReference type="InterPro" id="IPR022413">
    <property type="entry name" value="ATP-guanido_PTrfase_N"/>
</dbReference>
<dbReference type="InterPro" id="IPR036770">
    <property type="entry name" value="Ankyrin_rpt-contain_sf"/>
</dbReference>
<reference evidence="11" key="2">
    <citation type="submission" date="2023-03" db="EMBL/GenBank/DDBJ databases">
        <authorList>
            <person name="Inwood S.N."/>
            <person name="Skelly J.G."/>
            <person name="Guhlin J."/>
            <person name="Harrop T.W.R."/>
            <person name="Goldson S.G."/>
            <person name="Dearden P.K."/>
        </authorList>
    </citation>
    <scope>NUCLEOTIDE SEQUENCE</scope>
    <source>
        <strain evidence="11">Irish</strain>
        <tissue evidence="11">Whole body</tissue>
    </source>
</reference>
<keyword evidence="2 7" id="KW-0547">Nucleotide-binding</keyword>
<protein>
    <recommendedName>
        <fullName evidence="13">Arginine kinase</fullName>
    </recommendedName>
</protein>
<dbReference type="Gene3D" id="1.10.135.10">
    <property type="entry name" value="ATP:guanido phosphotransferase, N-terminal domain"/>
    <property type="match status" value="1"/>
</dbReference>
<dbReference type="PANTHER" id="PTHR24172:SF4">
    <property type="entry name" value="ANK_REP_REGION DOMAIN-CONTAINING PROTEIN"/>
    <property type="match status" value="1"/>
</dbReference>
<comment type="similarity">
    <text evidence="6">Belongs to the ATP:guanido phosphotransferase family.</text>
</comment>
<evidence type="ECO:0008006" key="13">
    <source>
        <dbReference type="Google" id="ProtNLM"/>
    </source>
</evidence>
<keyword evidence="3 7" id="KW-0418">Kinase</keyword>
<reference evidence="11" key="1">
    <citation type="journal article" date="2023" name="bioRxiv">
        <title>Scaffold-level genome assemblies of two parasitoid biocontrol wasps reveal the parthenogenesis mechanism and an associated novel virus.</title>
        <authorList>
            <person name="Inwood S."/>
            <person name="Skelly J."/>
            <person name="Guhlin J."/>
            <person name="Harrop T."/>
            <person name="Goldson S."/>
            <person name="Dearden P."/>
        </authorList>
    </citation>
    <scope>NUCLEOTIDE SEQUENCE</scope>
    <source>
        <strain evidence="11">Irish</strain>
        <tissue evidence="11">Whole body</tissue>
    </source>
</reference>
<dbReference type="PROSITE" id="PS50297">
    <property type="entry name" value="ANK_REP_REGION"/>
    <property type="match status" value="3"/>
</dbReference>
<accession>A0AA39KLP0</accession>
<feature type="repeat" description="ANK" evidence="5">
    <location>
        <begin position="314"/>
        <end position="347"/>
    </location>
</feature>
<feature type="domain" description="Phosphagen kinase C-terminal" evidence="10">
    <location>
        <begin position="965"/>
        <end position="1214"/>
    </location>
</feature>
<dbReference type="InterPro" id="IPR014746">
    <property type="entry name" value="Gln_synth/guanido_kin_cat_dom"/>
</dbReference>
<dbReference type="PROSITE" id="PS51509">
    <property type="entry name" value="PHOSPHAGEN_KINASE_N"/>
    <property type="match status" value="1"/>
</dbReference>
<dbReference type="Pfam" id="PF12796">
    <property type="entry name" value="Ank_2"/>
    <property type="match status" value="3"/>
</dbReference>
<proteinExistence type="inferred from homology"/>